<proteinExistence type="predicted"/>
<name>A0A2K3LX76_TRIPR</name>
<dbReference type="PROSITE" id="PS51257">
    <property type="entry name" value="PROKAR_LIPOPROTEIN"/>
    <property type="match status" value="1"/>
</dbReference>
<reference evidence="1 2" key="1">
    <citation type="journal article" date="2014" name="Am. J. Bot.">
        <title>Genome assembly and annotation for red clover (Trifolium pratense; Fabaceae).</title>
        <authorList>
            <person name="Istvanek J."/>
            <person name="Jaros M."/>
            <person name="Krenek A."/>
            <person name="Repkova J."/>
        </authorList>
    </citation>
    <scope>NUCLEOTIDE SEQUENCE [LARGE SCALE GENOMIC DNA]</scope>
    <source>
        <strain evidence="2">cv. Tatra</strain>
        <tissue evidence="1">Young leaves</tissue>
    </source>
</reference>
<dbReference type="AlphaFoldDB" id="A0A2K3LX76"/>
<accession>A0A2K3LX76</accession>
<comment type="caution">
    <text evidence="1">The sequence shown here is derived from an EMBL/GenBank/DDBJ whole genome shotgun (WGS) entry which is preliminary data.</text>
</comment>
<dbReference type="Proteomes" id="UP000236291">
    <property type="component" value="Unassembled WGS sequence"/>
</dbReference>
<dbReference type="EMBL" id="ASHM01043454">
    <property type="protein sequence ID" value="PNX83141.1"/>
    <property type="molecule type" value="Genomic_DNA"/>
</dbReference>
<gene>
    <name evidence="1" type="ORF">L195_g039179</name>
</gene>
<evidence type="ECO:0000313" key="1">
    <source>
        <dbReference type="EMBL" id="PNX83141.1"/>
    </source>
</evidence>
<reference evidence="1 2" key="2">
    <citation type="journal article" date="2017" name="Front. Plant Sci.">
        <title>Gene Classification and Mining of Molecular Markers Useful in Red Clover (Trifolium pratense) Breeding.</title>
        <authorList>
            <person name="Istvanek J."/>
            <person name="Dluhosova J."/>
            <person name="Dluhos P."/>
            <person name="Patkova L."/>
            <person name="Nedelnik J."/>
            <person name="Repkova J."/>
        </authorList>
    </citation>
    <scope>NUCLEOTIDE SEQUENCE [LARGE SCALE GENOMIC DNA]</scope>
    <source>
        <strain evidence="2">cv. Tatra</strain>
        <tissue evidence="1">Young leaves</tissue>
    </source>
</reference>
<evidence type="ECO:0000313" key="2">
    <source>
        <dbReference type="Proteomes" id="UP000236291"/>
    </source>
</evidence>
<organism evidence="1 2">
    <name type="scientific">Trifolium pratense</name>
    <name type="common">Red clover</name>
    <dbReference type="NCBI Taxonomy" id="57577"/>
    <lineage>
        <taxon>Eukaryota</taxon>
        <taxon>Viridiplantae</taxon>
        <taxon>Streptophyta</taxon>
        <taxon>Embryophyta</taxon>
        <taxon>Tracheophyta</taxon>
        <taxon>Spermatophyta</taxon>
        <taxon>Magnoliopsida</taxon>
        <taxon>eudicotyledons</taxon>
        <taxon>Gunneridae</taxon>
        <taxon>Pentapetalae</taxon>
        <taxon>rosids</taxon>
        <taxon>fabids</taxon>
        <taxon>Fabales</taxon>
        <taxon>Fabaceae</taxon>
        <taxon>Papilionoideae</taxon>
        <taxon>50 kb inversion clade</taxon>
        <taxon>NPAAA clade</taxon>
        <taxon>Hologalegina</taxon>
        <taxon>IRL clade</taxon>
        <taxon>Trifolieae</taxon>
        <taxon>Trifolium</taxon>
    </lineage>
</organism>
<protein>
    <submittedName>
        <fullName evidence="1">Uncharacterized protein</fullName>
    </submittedName>
</protein>
<sequence length="222" mass="25355">MMMENRLCAGPCMGNPVNTLLSCNHESCFSCVDAFNQYLDPFPNHPMCPTCFEFHDFLVQSNKFLQVLHRVDQLLMLGCFKSSKIIVLHDDCHLIHHYLHSALNALNIHFFSYGEESNSNSVRTFIESDTRTILMPIGALTENDRFYFPPNSQLLLTFAVNTEKKNFILNRILTYGEDEDSLILNNFVVRNSVEEVIGNTNEDYTAEVLHEIITIASLLPAE</sequence>